<organism evidence="3 4">
    <name type="scientific">Armillaria solidipes</name>
    <dbReference type="NCBI Taxonomy" id="1076256"/>
    <lineage>
        <taxon>Eukaryota</taxon>
        <taxon>Fungi</taxon>
        <taxon>Dikarya</taxon>
        <taxon>Basidiomycota</taxon>
        <taxon>Agaricomycotina</taxon>
        <taxon>Agaricomycetes</taxon>
        <taxon>Agaricomycetidae</taxon>
        <taxon>Agaricales</taxon>
        <taxon>Marasmiineae</taxon>
        <taxon>Physalacriaceae</taxon>
        <taxon>Armillaria</taxon>
    </lineage>
</organism>
<feature type="domain" description="DUF6697" evidence="2">
    <location>
        <begin position="136"/>
        <end position="326"/>
    </location>
</feature>
<feature type="region of interest" description="Disordered" evidence="1">
    <location>
        <begin position="334"/>
        <end position="416"/>
    </location>
</feature>
<keyword evidence="4" id="KW-1185">Reference proteome</keyword>
<dbReference type="AlphaFoldDB" id="A0A2H3CR05"/>
<feature type="compositionally biased region" description="Acidic residues" evidence="1">
    <location>
        <begin position="384"/>
        <end position="396"/>
    </location>
</feature>
<protein>
    <recommendedName>
        <fullName evidence="2">DUF6697 domain-containing protein</fullName>
    </recommendedName>
</protein>
<dbReference type="EMBL" id="KZ293415">
    <property type="protein sequence ID" value="PBK77716.1"/>
    <property type="molecule type" value="Genomic_DNA"/>
</dbReference>
<name>A0A2H3CR05_9AGAR</name>
<accession>A0A2H3CR05</accession>
<dbReference type="Proteomes" id="UP000218334">
    <property type="component" value="Unassembled WGS sequence"/>
</dbReference>
<proteinExistence type="predicted"/>
<dbReference type="STRING" id="1076256.A0A2H3CR05"/>
<dbReference type="InterPro" id="IPR046520">
    <property type="entry name" value="DUF6697"/>
</dbReference>
<evidence type="ECO:0000259" key="2">
    <source>
        <dbReference type="Pfam" id="PF20411"/>
    </source>
</evidence>
<evidence type="ECO:0000256" key="1">
    <source>
        <dbReference type="SAM" id="MobiDB-lite"/>
    </source>
</evidence>
<sequence length="416" mass="47299">MADLSSVDVSVKLEDGLEETGFQLESVNERDDATGAVKLEDDKKVLLAPHESQLGVEVRPPKRRRILVPSVVVPTLALAHAKQEDYKKLKKLENPKVKKKKGVVRLSQDSVRARLIPIGLDLFDIPLPSITSNVGFPREFISTHYGGNPQSTFPKIGKKYIDLHGDIDYMYLNLCYNPHAPQVPGAPGLYYGWAGDPTMTFRLICRTESNEWTYVGEYKMGPCAPLTVEEWNSQDRVVKMTWAKGTVEKSWGEDLRAKIRLRERLGREATEEEIDDAIDAGEKFQDVTIEEVLAEYKILMRWEQILHISTLKCVDYDAVFQQFLTDKYPSFVPKAKAKKGSKKNTDTGPATPSRAKKNSSAKNNRGVETGEKRKRRDRKRAQDNEEDEEEGEDNFDELVYRPRGTRSRPGNHLNYQ</sequence>
<evidence type="ECO:0000313" key="4">
    <source>
        <dbReference type="Proteomes" id="UP000218334"/>
    </source>
</evidence>
<evidence type="ECO:0000313" key="3">
    <source>
        <dbReference type="EMBL" id="PBK77716.1"/>
    </source>
</evidence>
<dbReference type="Pfam" id="PF20411">
    <property type="entry name" value="DUF6697"/>
    <property type="match status" value="1"/>
</dbReference>
<reference evidence="4" key="1">
    <citation type="journal article" date="2017" name="Nat. Ecol. Evol.">
        <title>Genome expansion and lineage-specific genetic innovations in the forest pathogenic fungi Armillaria.</title>
        <authorList>
            <person name="Sipos G."/>
            <person name="Prasanna A.N."/>
            <person name="Walter M.C."/>
            <person name="O'Connor E."/>
            <person name="Balint B."/>
            <person name="Krizsan K."/>
            <person name="Kiss B."/>
            <person name="Hess J."/>
            <person name="Varga T."/>
            <person name="Slot J."/>
            <person name="Riley R."/>
            <person name="Boka B."/>
            <person name="Rigling D."/>
            <person name="Barry K."/>
            <person name="Lee J."/>
            <person name="Mihaltcheva S."/>
            <person name="LaButti K."/>
            <person name="Lipzen A."/>
            <person name="Waldron R."/>
            <person name="Moloney N.M."/>
            <person name="Sperisen C."/>
            <person name="Kredics L."/>
            <person name="Vagvoelgyi C."/>
            <person name="Patrignani A."/>
            <person name="Fitzpatrick D."/>
            <person name="Nagy I."/>
            <person name="Doyle S."/>
            <person name="Anderson J.B."/>
            <person name="Grigoriev I.V."/>
            <person name="Gueldener U."/>
            <person name="Muensterkoetter M."/>
            <person name="Nagy L.G."/>
        </authorList>
    </citation>
    <scope>NUCLEOTIDE SEQUENCE [LARGE SCALE GENOMIC DNA]</scope>
    <source>
        <strain evidence="4">28-4</strain>
    </source>
</reference>
<gene>
    <name evidence="3" type="ORF">ARMSODRAFT_1077399</name>
</gene>